<name>A0A7X6DIT7_9BURK</name>
<organism evidence="2 3">
    <name type="scientific">Ramlibacter lithotrophicus</name>
    <dbReference type="NCBI Taxonomy" id="2606681"/>
    <lineage>
        <taxon>Bacteria</taxon>
        <taxon>Pseudomonadati</taxon>
        <taxon>Pseudomonadota</taxon>
        <taxon>Betaproteobacteria</taxon>
        <taxon>Burkholderiales</taxon>
        <taxon>Comamonadaceae</taxon>
        <taxon>Ramlibacter</taxon>
    </lineage>
</organism>
<evidence type="ECO:0000256" key="1">
    <source>
        <dbReference type="SAM" id="Phobius"/>
    </source>
</evidence>
<dbReference type="Pfam" id="PF07963">
    <property type="entry name" value="N_methyl"/>
    <property type="match status" value="1"/>
</dbReference>
<dbReference type="EMBL" id="VTOX01000007">
    <property type="protein sequence ID" value="NKE67818.1"/>
    <property type="molecule type" value="Genomic_DNA"/>
</dbReference>
<sequence>MGRTRHAGFTLVELLVALFAMALLAVMSWRGLDGMTRAQEQTQARADDVLTLQVGLAQWAADLDALIQLPQASALDWNGRVLRITRRSSVAPGEGVVVAAWSRRDVEGRGTWLRWESAPATTREQLERAWQQADLWSQNAGPEERRREVAVTPLAEWQIFYFRGGAWSHPLSSDAAAAAPALPASAPALPLAVLPDGVRLVLTLPPGPSITGVLTRDWVRPTLSGGKSS</sequence>
<keyword evidence="1" id="KW-0812">Transmembrane</keyword>
<dbReference type="InterPro" id="IPR012902">
    <property type="entry name" value="N_methyl_site"/>
</dbReference>
<dbReference type="RefSeq" id="WP_168108943.1">
    <property type="nucleotide sequence ID" value="NZ_VTOX01000007.1"/>
</dbReference>
<proteinExistence type="predicted"/>
<dbReference type="InterPro" id="IPR045584">
    <property type="entry name" value="Pilin-like"/>
</dbReference>
<evidence type="ECO:0000313" key="3">
    <source>
        <dbReference type="Proteomes" id="UP000521868"/>
    </source>
</evidence>
<dbReference type="SUPFAM" id="SSF54523">
    <property type="entry name" value="Pili subunits"/>
    <property type="match status" value="1"/>
</dbReference>
<dbReference type="PROSITE" id="PS00409">
    <property type="entry name" value="PROKAR_NTER_METHYL"/>
    <property type="match status" value="1"/>
</dbReference>
<dbReference type="NCBIfam" id="TIGR02532">
    <property type="entry name" value="IV_pilin_GFxxxE"/>
    <property type="match status" value="1"/>
</dbReference>
<protein>
    <submittedName>
        <fullName evidence="2">Prepilin-type N-terminal cleavage/methylation domain-containing protein</fullName>
    </submittedName>
</protein>
<keyword evidence="3" id="KW-1185">Reference proteome</keyword>
<dbReference type="Proteomes" id="UP000521868">
    <property type="component" value="Unassembled WGS sequence"/>
</dbReference>
<keyword evidence="1" id="KW-0472">Membrane</keyword>
<reference evidence="2 3" key="1">
    <citation type="journal article" date="2020" name="Nature">
        <title>Bacterial chemolithoautotrophy via manganese oxidation.</title>
        <authorList>
            <person name="Yu H."/>
            <person name="Leadbetter J.R."/>
        </authorList>
    </citation>
    <scope>NUCLEOTIDE SEQUENCE [LARGE SCALE GENOMIC DNA]</scope>
    <source>
        <strain evidence="2 3">RBP-1</strain>
    </source>
</reference>
<dbReference type="AlphaFoldDB" id="A0A7X6DIT7"/>
<keyword evidence="1" id="KW-1133">Transmembrane helix</keyword>
<evidence type="ECO:0000313" key="2">
    <source>
        <dbReference type="EMBL" id="NKE67818.1"/>
    </source>
</evidence>
<feature type="transmembrane region" description="Helical" evidence="1">
    <location>
        <begin position="6"/>
        <end position="27"/>
    </location>
</feature>
<gene>
    <name evidence="2" type="ORF">RAMLITH_18505</name>
</gene>
<comment type="caution">
    <text evidence="2">The sequence shown here is derived from an EMBL/GenBank/DDBJ whole genome shotgun (WGS) entry which is preliminary data.</text>
</comment>
<accession>A0A7X6DIT7</accession>